<evidence type="ECO:0000256" key="2">
    <source>
        <dbReference type="ARBA" id="ARBA00004496"/>
    </source>
</evidence>
<gene>
    <name evidence="15" type="primary">LOC116306109</name>
</gene>
<keyword evidence="5" id="KW-0677">Repeat</keyword>
<feature type="region of interest" description="Disordered" evidence="12">
    <location>
        <begin position="360"/>
        <end position="391"/>
    </location>
</feature>
<name>A0A6P8J1L2_ACTTE</name>
<dbReference type="GO" id="GO:0003723">
    <property type="term" value="F:RNA binding"/>
    <property type="evidence" value="ECO:0007669"/>
    <property type="project" value="UniProtKB-UniRule"/>
</dbReference>
<evidence type="ECO:0000256" key="1">
    <source>
        <dbReference type="ARBA" id="ARBA00004123"/>
    </source>
</evidence>
<dbReference type="InterPro" id="IPR047228">
    <property type="entry name" value="KH-I_MEX3_rpt1"/>
</dbReference>
<evidence type="ECO:0000256" key="10">
    <source>
        <dbReference type="PROSITE-ProRule" id="PRU00117"/>
    </source>
</evidence>
<dbReference type="CDD" id="cd16518">
    <property type="entry name" value="RING-HC_MEX3"/>
    <property type="match status" value="1"/>
</dbReference>
<dbReference type="PROSITE" id="PS50089">
    <property type="entry name" value="ZF_RING_2"/>
    <property type="match status" value="1"/>
</dbReference>
<dbReference type="Gene3D" id="3.30.40.10">
    <property type="entry name" value="Zinc/RING finger domain, C3HC4 (zinc finger)"/>
    <property type="match status" value="1"/>
</dbReference>
<dbReference type="PROSITE" id="PS50084">
    <property type="entry name" value="KH_TYPE_1"/>
    <property type="match status" value="2"/>
</dbReference>
<dbReference type="GO" id="GO:0005737">
    <property type="term" value="C:cytoplasm"/>
    <property type="evidence" value="ECO:0007669"/>
    <property type="project" value="UniProtKB-SubCell"/>
</dbReference>
<evidence type="ECO:0000256" key="7">
    <source>
        <dbReference type="ARBA" id="ARBA00022833"/>
    </source>
</evidence>
<keyword evidence="7" id="KW-0862">Zinc</keyword>
<dbReference type="SUPFAM" id="SSF54791">
    <property type="entry name" value="Eukaryotic type KH-domain (KH-domain type I)"/>
    <property type="match status" value="2"/>
</dbReference>
<accession>A0A6P8J1L2</accession>
<evidence type="ECO:0000313" key="15">
    <source>
        <dbReference type="RefSeq" id="XP_031572013.1"/>
    </source>
</evidence>
<proteinExistence type="predicted"/>
<dbReference type="InParanoid" id="A0A6P8J1L2"/>
<reference evidence="15" key="1">
    <citation type="submission" date="2025-08" db="UniProtKB">
        <authorList>
            <consortium name="RefSeq"/>
        </authorList>
    </citation>
    <scope>IDENTIFICATION</scope>
    <source>
        <tissue evidence="15">Tentacle</tissue>
    </source>
</reference>
<protein>
    <submittedName>
        <fullName evidence="15">RNA-binding protein MEX3B-like</fullName>
    </submittedName>
</protein>
<keyword evidence="6 11" id="KW-0863">Zinc-finger</keyword>
<dbReference type="Pfam" id="PF13920">
    <property type="entry name" value="zf-C3HC4_3"/>
    <property type="match status" value="1"/>
</dbReference>
<keyword evidence="4" id="KW-0479">Metal-binding</keyword>
<dbReference type="KEGG" id="aten:116306109"/>
<dbReference type="CDD" id="cd22423">
    <property type="entry name" value="KH-I_MEX3_rpt1"/>
    <property type="match status" value="1"/>
</dbReference>
<dbReference type="AlphaFoldDB" id="A0A6P8J1L2"/>
<dbReference type="CDD" id="cd22424">
    <property type="entry name" value="KH-I_MEX3_rpt2"/>
    <property type="match status" value="1"/>
</dbReference>
<dbReference type="GO" id="GO:0008270">
    <property type="term" value="F:zinc ion binding"/>
    <property type="evidence" value="ECO:0007669"/>
    <property type="project" value="UniProtKB-KW"/>
</dbReference>
<dbReference type="OrthoDB" id="427410at2759"/>
<dbReference type="InterPro" id="IPR036612">
    <property type="entry name" value="KH_dom_type_1_sf"/>
</dbReference>
<dbReference type="FunFam" id="3.30.1370.10:FF:000012">
    <property type="entry name" value="Mex-3 RNA-binding family member D"/>
    <property type="match status" value="1"/>
</dbReference>
<evidence type="ECO:0000256" key="6">
    <source>
        <dbReference type="ARBA" id="ARBA00022771"/>
    </source>
</evidence>
<organism evidence="14 15">
    <name type="scientific">Actinia tenebrosa</name>
    <name type="common">Australian red waratah sea anemone</name>
    <dbReference type="NCBI Taxonomy" id="6105"/>
    <lineage>
        <taxon>Eukaryota</taxon>
        <taxon>Metazoa</taxon>
        <taxon>Cnidaria</taxon>
        <taxon>Anthozoa</taxon>
        <taxon>Hexacorallia</taxon>
        <taxon>Actiniaria</taxon>
        <taxon>Actiniidae</taxon>
        <taxon>Actinia</taxon>
    </lineage>
</organism>
<dbReference type="Proteomes" id="UP000515163">
    <property type="component" value="Unplaced"/>
</dbReference>
<evidence type="ECO:0000256" key="8">
    <source>
        <dbReference type="ARBA" id="ARBA00022884"/>
    </source>
</evidence>
<dbReference type="FunCoup" id="A0A6P8J1L2">
    <property type="interactions" value="2516"/>
</dbReference>
<dbReference type="GO" id="GO:0005634">
    <property type="term" value="C:nucleus"/>
    <property type="evidence" value="ECO:0007669"/>
    <property type="project" value="UniProtKB-SubCell"/>
</dbReference>
<keyword evidence="8 10" id="KW-0694">RNA-binding</keyword>
<keyword evidence="14" id="KW-1185">Reference proteome</keyword>
<dbReference type="SMART" id="SM00322">
    <property type="entry name" value="KH"/>
    <property type="match status" value="2"/>
</dbReference>
<dbReference type="PANTHER" id="PTHR23285:SF7">
    <property type="entry name" value="LD09246P1"/>
    <property type="match status" value="1"/>
</dbReference>
<evidence type="ECO:0000256" key="12">
    <source>
        <dbReference type="SAM" id="MobiDB-lite"/>
    </source>
</evidence>
<evidence type="ECO:0000256" key="3">
    <source>
        <dbReference type="ARBA" id="ARBA00022490"/>
    </source>
</evidence>
<evidence type="ECO:0000259" key="13">
    <source>
        <dbReference type="PROSITE" id="PS50089"/>
    </source>
</evidence>
<keyword evidence="3" id="KW-0963">Cytoplasm</keyword>
<comment type="subcellular location">
    <subcellularLocation>
        <location evidence="2">Cytoplasm</location>
    </subcellularLocation>
    <subcellularLocation>
        <location evidence="1">Nucleus</location>
    </subcellularLocation>
</comment>
<feature type="domain" description="RING-type" evidence="13">
    <location>
        <begin position="508"/>
        <end position="547"/>
    </location>
</feature>
<dbReference type="Pfam" id="PF00013">
    <property type="entry name" value="KH_1"/>
    <property type="match status" value="2"/>
</dbReference>
<dbReference type="SMART" id="SM00184">
    <property type="entry name" value="RING"/>
    <property type="match status" value="1"/>
</dbReference>
<dbReference type="RefSeq" id="XP_031572013.1">
    <property type="nucleotide sequence ID" value="XM_031716153.1"/>
</dbReference>
<dbReference type="InterPro" id="IPR047226">
    <property type="entry name" value="KH-I_MEX3_rpt2"/>
</dbReference>
<sequence length="558" mass="60149">MGCIRVKIYDVQSGLQLREKETDRSAVFFDPNTPAEFRREEHLDALTKTISHMPSSLIQDMERSSTGQLEADQRALQIALELSMLGLTNDDDSTPNSFDDIRSSKKSMNTTECVPVPSSEHVAEIVGRQGCKIKALRAKTNTYIKTPVRGEDPVFVVTGRKEDVTLAKREIVSAAEHFSQIRAQRKNNSLNSLTPGPPSPGIPGHTTVHVRVPYRVVGLVVGPKGATIKRIQQQTNTYIVTPSRDKEPVFEVTGAADNVESARSEILDHISNRTGGLMDANDDSVFHNGDLNSFNDFRNGSIYSSGSQSSFSSFRDSSHARSQSSDSFYYGNSSSKINNDGFNPINSPFSPNGFFFSDFPSPTDKDASSDGNSSGSGGFDPAPTPPSPSIWAPVNNVAGSFSRSSSLNAANVHNLQNSIARPASPTAPRRLKSEPLGGTFSTLQAFTPFTSQISSSANTEALSLANGSSTAGVIGTTTTVVDVIGTKTSVNGETNNNQPASKDKKKECVICYESEVVAALVPCGHNLFCMECADKIREENSACPVCQKQVIQVLRIFS</sequence>
<dbReference type="SUPFAM" id="SSF57850">
    <property type="entry name" value="RING/U-box"/>
    <property type="match status" value="1"/>
</dbReference>
<dbReference type="InterPro" id="IPR004088">
    <property type="entry name" value="KH_dom_type_1"/>
</dbReference>
<evidence type="ECO:0000256" key="9">
    <source>
        <dbReference type="ARBA" id="ARBA00023242"/>
    </source>
</evidence>
<dbReference type="InterPro" id="IPR047227">
    <property type="entry name" value="MEX3"/>
</dbReference>
<dbReference type="InterPro" id="IPR004087">
    <property type="entry name" value="KH_dom"/>
</dbReference>
<evidence type="ECO:0000256" key="11">
    <source>
        <dbReference type="PROSITE-ProRule" id="PRU00175"/>
    </source>
</evidence>
<evidence type="ECO:0000256" key="4">
    <source>
        <dbReference type="ARBA" id="ARBA00022723"/>
    </source>
</evidence>
<dbReference type="Gene3D" id="3.30.1370.10">
    <property type="entry name" value="K Homology domain, type 1"/>
    <property type="match status" value="2"/>
</dbReference>
<dbReference type="FunFam" id="3.30.40.10:FF:000090">
    <property type="entry name" value="Mex-3 RNA-binding family member C"/>
    <property type="match status" value="1"/>
</dbReference>
<keyword evidence="9" id="KW-0539">Nucleus</keyword>
<dbReference type="InterPro" id="IPR001841">
    <property type="entry name" value="Znf_RING"/>
</dbReference>
<evidence type="ECO:0000313" key="14">
    <source>
        <dbReference type="Proteomes" id="UP000515163"/>
    </source>
</evidence>
<dbReference type="GeneID" id="116306109"/>
<dbReference type="InterPro" id="IPR013083">
    <property type="entry name" value="Znf_RING/FYVE/PHD"/>
</dbReference>
<dbReference type="PANTHER" id="PTHR23285">
    <property type="entry name" value="RING FINGER AND KH DOMAIN CONTAINING PROTEIN 1"/>
    <property type="match status" value="1"/>
</dbReference>
<evidence type="ECO:0000256" key="5">
    <source>
        <dbReference type="ARBA" id="ARBA00022737"/>
    </source>
</evidence>